<keyword evidence="4" id="KW-1185">Reference proteome</keyword>
<evidence type="ECO:0000259" key="1">
    <source>
        <dbReference type="Pfam" id="PF00534"/>
    </source>
</evidence>
<keyword evidence="3" id="KW-0808">Transferase</keyword>
<dbReference type="InterPro" id="IPR001296">
    <property type="entry name" value="Glyco_trans_1"/>
</dbReference>
<dbReference type="InterPro" id="IPR028098">
    <property type="entry name" value="Glyco_trans_4-like_N"/>
</dbReference>
<dbReference type="Pfam" id="PF00534">
    <property type="entry name" value="Glycos_transf_1"/>
    <property type="match status" value="1"/>
</dbReference>
<protein>
    <submittedName>
        <fullName evidence="3">Glycosyltransferase</fullName>
    </submittedName>
</protein>
<dbReference type="PANTHER" id="PTHR45947">
    <property type="entry name" value="SULFOQUINOVOSYL TRANSFERASE SQD2"/>
    <property type="match status" value="1"/>
</dbReference>
<dbReference type="AlphaFoldDB" id="A0A4P9TJH8"/>
<feature type="domain" description="Glycosyltransferase subfamily 4-like N-terminal" evidence="2">
    <location>
        <begin position="14"/>
        <end position="173"/>
    </location>
</feature>
<dbReference type="KEGG" id="npl:FGF80_04800"/>
<organism evidence="3 4">
    <name type="scientific">Natrinema pallidum</name>
    <dbReference type="NCBI Taxonomy" id="69527"/>
    <lineage>
        <taxon>Archaea</taxon>
        <taxon>Methanobacteriati</taxon>
        <taxon>Methanobacteriota</taxon>
        <taxon>Stenosarchaea group</taxon>
        <taxon>Halobacteria</taxon>
        <taxon>Halobacteriales</taxon>
        <taxon>Natrialbaceae</taxon>
        <taxon>Natrinema</taxon>
    </lineage>
</organism>
<dbReference type="Pfam" id="PF13439">
    <property type="entry name" value="Glyco_transf_4"/>
    <property type="match status" value="1"/>
</dbReference>
<name>A0A4P9TJH8_9EURY</name>
<feature type="domain" description="Glycosyl transferase family 1" evidence="1">
    <location>
        <begin position="181"/>
        <end position="341"/>
    </location>
</feature>
<gene>
    <name evidence="3" type="ORF">FGF80_04800</name>
</gene>
<dbReference type="SUPFAM" id="SSF53756">
    <property type="entry name" value="UDP-Glycosyltransferase/glycogen phosphorylase"/>
    <property type="match status" value="1"/>
</dbReference>
<dbReference type="Proteomes" id="UP000307562">
    <property type="component" value="Chromosome"/>
</dbReference>
<reference evidence="4" key="1">
    <citation type="submission" date="2019-05" db="EMBL/GenBank/DDBJ databases">
        <title>Complete Genome Sequence and Methylation Pattern of the Halophilic Archaeon Natrinema pallidum BOL6-1.</title>
        <authorList>
            <person name="DasSarma P."/>
            <person name="DasSarma B.P."/>
            <person name="DasSarma S.L."/>
            <person name="Martinez F.L."/>
            <person name="Guzman D."/>
            <person name="Roberts R.J."/>
            <person name="DasSarma S."/>
        </authorList>
    </citation>
    <scope>NUCLEOTIDE SEQUENCE [LARGE SCALE GENOMIC DNA]</scope>
    <source>
        <strain evidence="4">BOL6-1</strain>
    </source>
</reference>
<evidence type="ECO:0000313" key="3">
    <source>
        <dbReference type="EMBL" id="QCW04937.1"/>
    </source>
</evidence>
<evidence type="ECO:0000313" key="4">
    <source>
        <dbReference type="Proteomes" id="UP000307562"/>
    </source>
</evidence>
<accession>A0A4P9TJH8</accession>
<proteinExistence type="predicted"/>
<sequence length="364" mass="40742">MNILQVNKYYYPQIGGIEQVVKNIAEGLPDTYRTRVLAARPRGVGSSEEYNGVAVTKASSLGAVQSVPLAPSFPFRLRSEMRDADIVHHHLPNPLSTVSHLTLGTKDKPVVATYHSDIVRQKTALQIYQPVLKRFLERVDRILVTSQRLLEHSTMLQPYKRKCEVVPLSVDLDAIDDENSEDLGVKGRTILFVGRLNYYKGVEYLIDAMKSIDATLLIVGDGERRSELEQRAKKRGIEDRIRFLGRVSDEHLASAYRSSDLFVLPSVAPSEAFGIVQLEAMARGTPVVNTDLPTGVPWVSQDGETGLTVPPCDASALAQAINTLIKDDDRRQRYGEQARERVENLFTRKKMLNDVQEIYDQLVA</sequence>
<dbReference type="GO" id="GO:0016757">
    <property type="term" value="F:glycosyltransferase activity"/>
    <property type="evidence" value="ECO:0007669"/>
    <property type="project" value="InterPro"/>
</dbReference>
<dbReference type="InterPro" id="IPR050194">
    <property type="entry name" value="Glycosyltransferase_grp1"/>
</dbReference>
<dbReference type="PANTHER" id="PTHR45947:SF3">
    <property type="entry name" value="SULFOQUINOVOSYL TRANSFERASE SQD2"/>
    <property type="match status" value="1"/>
</dbReference>
<dbReference type="EMBL" id="CP040637">
    <property type="protein sequence ID" value="QCW04937.1"/>
    <property type="molecule type" value="Genomic_DNA"/>
</dbReference>
<evidence type="ECO:0000259" key="2">
    <source>
        <dbReference type="Pfam" id="PF13439"/>
    </source>
</evidence>
<dbReference type="Gene3D" id="3.40.50.2000">
    <property type="entry name" value="Glycogen Phosphorylase B"/>
    <property type="match status" value="2"/>
</dbReference>